<dbReference type="PANTHER" id="PTHR47405">
    <property type="entry name" value="SERPENTINE RECEPTOR, CLASS H-RELATED"/>
    <property type="match status" value="1"/>
</dbReference>
<gene>
    <name evidence="2" type="primary">Cnig_chr_V.g21194</name>
    <name evidence="2" type="ORF">B9Z55_021194</name>
</gene>
<reference evidence="3" key="1">
    <citation type="submission" date="2017-10" db="EMBL/GenBank/DDBJ databases">
        <title>Rapid genome shrinkage in a self-fertile nematode reveals novel sperm competition proteins.</title>
        <authorList>
            <person name="Yin D."/>
            <person name="Schwarz E.M."/>
            <person name="Thomas C.G."/>
            <person name="Felde R.L."/>
            <person name="Korf I.F."/>
            <person name="Cutter A.D."/>
            <person name="Schartner C.M."/>
            <person name="Ralston E.J."/>
            <person name="Meyer B.J."/>
            <person name="Haag E.S."/>
        </authorList>
    </citation>
    <scope>NUCLEOTIDE SEQUENCE [LARGE SCALE GENOMIC DNA]</scope>
    <source>
        <strain evidence="3">JU1422</strain>
    </source>
</reference>
<dbReference type="EMBL" id="PDUG01000005">
    <property type="protein sequence ID" value="PIC29687.1"/>
    <property type="molecule type" value="Genomic_DNA"/>
</dbReference>
<organism evidence="2 3">
    <name type="scientific">Caenorhabditis nigoni</name>
    <dbReference type="NCBI Taxonomy" id="1611254"/>
    <lineage>
        <taxon>Eukaryota</taxon>
        <taxon>Metazoa</taxon>
        <taxon>Ecdysozoa</taxon>
        <taxon>Nematoda</taxon>
        <taxon>Chromadorea</taxon>
        <taxon>Rhabditida</taxon>
        <taxon>Rhabditina</taxon>
        <taxon>Rhabditomorpha</taxon>
        <taxon>Rhabditoidea</taxon>
        <taxon>Rhabditidae</taxon>
        <taxon>Peloderinae</taxon>
        <taxon>Caenorhabditis</taxon>
    </lineage>
</organism>
<sequence length="90" mass="10265">MCKLTCFQAFIHISFIFIPLSIFFAANFLFLEWSSISHYLTFIVQEHGAASTLAMLITNTLLRKAAIQMFGNLFPRVRKDVPSIMISYVA</sequence>
<accession>A0A2G5TQW6</accession>
<keyword evidence="1" id="KW-0812">Transmembrane</keyword>
<dbReference type="PANTHER" id="PTHR47405:SF4">
    <property type="entry name" value="SERPENTINE RECEPTOR, CLASS H"/>
    <property type="match status" value="1"/>
</dbReference>
<comment type="caution">
    <text evidence="2">The sequence shown here is derived from an EMBL/GenBank/DDBJ whole genome shotgun (WGS) entry which is preliminary data.</text>
</comment>
<evidence type="ECO:0000313" key="2">
    <source>
        <dbReference type="EMBL" id="PIC29687.1"/>
    </source>
</evidence>
<feature type="transmembrane region" description="Helical" evidence="1">
    <location>
        <begin position="36"/>
        <end position="62"/>
    </location>
</feature>
<dbReference type="InterPro" id="IPR019422">
    <property type="entry name" value="7TM_GPCR_serpentine_rcpt_Srh"/>
</dbReference>
<evidence type="ECO:0000313" key="3">
    <source>
        <dbReference type="Proteomes" id="UP000230233"/>
    </source>
</evidence>
<dbReference type="Pfam" id="PF10318">
    <property type="entry name" value="7TM_GPCR_Srh"/>
    <property type="match status" value="1"/>
</dbReference>
<dbReference type="AlphaFoldDB" id="A0A2G5TQW6"/>
<name>A0A2G5TQW6_9PELO</name>
<feature type="transmembrane region" description="Helical" evidence="1">
    <location>
        <begin position="9"/>
        <end position="30"/>
    </location>
</feature>
<keyword evidence="1" id="KW-1133">Transmembrane helix</keyword>
<keyword evidence="1" id="KW-0472">Membrane</keyword>
<dbReference type="Proteomes" id="UP000230233">
    <property type="component" value="Chromosome V"/>
</dbReference>
<evidence type="ECO:0000256" key="1">
    <source>
        <dbReference type="SAM" id="Phobius"/>
    </source>
</evidence>
<proteinExistence type="predicted"/>
<keyword evidence="3" id="KW-1185">Reference proteome</keyword>
<protein>
    <submittedName>
        <fullName evidence="2">Uncharacterized protein</fullName>
    </submittedName>
</protein>